<dbReference type="Proteomes" id="UP000545286">
    <property type="component" value="Unassembled WGS sequence"/>
</dbReference>
<keyword evidence="1" id="KW-1133">Transmembrane helix</keyword>
<evidence type="ECO:0000313" key="3">
    <source>
        <dbReference type="Proteomes" id="UP000545286"/>
    </source>
</evidence>
<accession>A0A7W4YGC8</accession>
<gene>
    <name evidence="2" type="ORF">FHX72_002061</name>
</gene>
<dbReference type="RefSeq" id="WP_276510500.1">
    <property type="nucleotide sequence ID" value="NZ_JACHWJ010000003.1"/>
</dbReference>
<organism evidence="2 3">
    <name type="scientific">Pseudoclavibacter helvolus</name>
    <dbReference type="NCBI Taxonomy" id="255205"/>
    <lineage>
        <taxon>Bacteria</taxon>
        <taxon>Bacillati</taxon>
        <taxon>Actinomycetota</taxon>
        <taxon>Actinomycetes</taxon>
        <taxon>Micrococcales</taxon>
        <taxon>Microbacteriaceae</taxon>
        <taxon>Pseudoclavibacter</taxon>
    </lineage>
</organism>
<dbReference type="EMBL" id="JACHWJ010000003">
    <property type="protein sequence ID" value="MBB2957916.1"/>
    <property type="molecule type" value="Genomic_DNA"/>
</dbReference>
<keyword evidence="3" id="KW-1185">Reference proteome</keyword>
<feature type="transmembrane region" description="Helical" evidence="1">
    <location>
        <begin position="6"/>
        <end position="30"/>
    </location>
</feature>
<evidence type="ECO:0000313" key="2">
    <source>
        <dbReference type="EMBL" id="MBB2957916.1"/>
    </source>
</evidence>
<protein>
    <submittedName>
        <fullName evidence="2">Uncharacterized protein</fullName>
    </submittedName>
</protein>
<sequence>MNIAFSTALALGAGLLLNFLVLVPLIVFSYRRSGGFSRARFLG</sequence>
<dbReference type="AlphaFoldDB" id="A0A7W4YGC8"/>
<keyword evidence="1" id="KW-0472">Membrane</keyword>
<evidence type="ECO:0000256" key="1">
    <source>
        <dbReference type="SAM" id="Phobius"/>
    </source>
</evidence>
<reference evidence="2 3" key="1">
    <citation type="submission" date="2020-08" db="EMBL/GenBank/DDBJ databases">
        <title>Sequencing the genomes of 1000 actinobacteria strains.</title>
        <authorList>
            <person name="Klenk H.-P."/>
        </authorList>
    </citation>
    <scope>NUCLEOTIDE SEQUENCE [LARGE SCALE GENOMIC DNA]</scope>
    <source>
        <strain evidence="2 3">DSM 20419</strain>
    </source>
</reference>
<comment type="caution">
    <text evidence="2">The sequence shown here is derived from an EMBL/GenBank/DDBJ whole genome shotgun (WGS) entry which is preliminary data.</text>
</comment>
<proteinExistence type="predicted"/>
<name>A0A7W4YGC8_9MICO</name>
<keyword evidence="1" id="KW-0812">Transmembrane</keyword>